<name>A0A518CNJ3_9PLAN</name>
<keyword evidence="1" id="KW-0472">Membrane</keyword>
<evidence type="ECO:0000313" key="4">
    <source>
        <dbReference type="Proteomes" id="UP000317178"/>
    </source>
</evidence>
<organism evidence="3 4">
    <name type="scientific">Polystyrenella longa</name>
    <dbReference type="NCBI Taxonomy" id="2528007"/>
    <lineage>
        <taxon>Bacteria</taxon>
        <taxon>Pseudomonadati</taxon>
        <taxon>Planctomycetota</taxon>
        <taxon>Planctomycetia</taxon>
        <taxon>Planctomycetales</taxon>
        <taxon>Planctomycetaceae</taxon>
        <taxon>Polystyrenella</taxon>
    </lineage>
</organism>
<dbReference type="InterPro" id="IPR025489">
    <property type="entry name" value="DUF4381"/>
</dbReference>
<evidence type="ECO:0000256" key="1">
    <source>
        <dbReference type="SAM" id="Phobius"/>
    </source>
</evidence>
<accession>A0A518CNJ3</accession>
<evidence type="ECO:0000313" key="3">
    <source>
        <dbReference type="EMBL" id="QDU80778.1"/>
    </source>
</evidence>
<keyword evidence="1" id="KW-1133">Transmembrane helix</keyword>
<dbReference type="Pfam" id="PF14316">
    <property type="entry name" value="DUF4381"/>
    <property type="match status" value="1"/>
</dbReference>
<feature type="signal peptide" evidence="2">
    <location>
        <begin position="1"/>
        <end position="23"/>
    </location>
</feature>
<keyword evidence="2" id="KW-0732">Signal</keyword>
<proteinExistence type="predicted"/>
<keyword evidence="4" id="KW-1185">Reference proteome</keyword>
<dbReference type="AlphaFoldDB" id="A0A518CNJ3"/>
<reference evidence="3 4" key="1">
    <citation type="submission" date="2019-02" db="EMBL/GenBank/DDBJ databases">
        <title>Deep-cultivation of Planctomycetes and their phenomic and genomic characterization uncovers novel biology.</title>
        <authorList>
            <person name="Wiegand S."/>
            <person name="Jogler M."/>
            <person name="Boedeker C."/>
            <person name="Pinto D."/>
            <person name="Vollmers J."/>
            <person name="Rivas-Marin E."/>
            <person name="Kohn T."/>
            <person name="Peeters S.H."/>
            <person name="Heuer A."/>
            <person name="Rast P."/>
            <person name="Oberbeckmann S."/>
            <person name="Bunk B."/>
            <person name="Jeske O."/>
            <person name="Meyerdierks A."/>
            <person name="Storesund J.E."/>
            <person name="Kallscheuer N."/>
            <person name="Luecker S."/>
            <person name="Lage O.M."/>
            <person name="Pohl T."/>
            <person name="Merkel B.J."/>
            <person name="Hornburger P."/>
            <person name="Mueller R.-W."/>
            <person name="Bruemmer F."/>
            <person name="Labrenz M."/>
            <person name="Spormann A.M."/>
            <person name="Op den Camp H."/>
            <person name="Overmann J."/>
            <person name="Amann R."/>
            <person name="Jetten M.S.M."/>
            <person name="Mascher T."/>
            <person name="Medema M.H."/>
            <person name="Devos D.P."/>
            <person name="Kaster A.-K."/>
            <person name="Ovreas L."/>
            <person name="Rohde M."/>
            <person name="Galperin M.Y."/>
            <person name="Jogler C."/>
        </authorList>
    </citation>
    <scope>NUCLEOTIDE SEQUENCE [LARGE SCALE GENOMIC DNA]</scope>
    <source>
        <strain evidence="3 4">Pla110</strain>
    </source>
</reference>
<evidence type="ECO:0000256" key="2">
    <source>
        <dbReference type="SAM" id="SignalP"/>
    </source>
</evidence>
<dbReference type="KEGG" id="plon:Pla110_25130"/>
<feature type="chain" id="PRO_5021953497" description="Protein BatD" evidence="2">
    <location>
        <begin position="24"/>
        <end position="334"/>
    </location>
</feature>
<protein>
    <recommendedName>
        <fullName evidence="5">Protein BatD</fullName>
    </recommendedName>
</protein>
<evidence type="ECO:0008006" key="5">
    <source>
        <dbReference type="Google" id="ProtNLM"/>
    </source>
</evidence>
<gene>
    <name evidence="3" type="ORF">Pla110_25130</name>
</gene>
<dbReference type="Proteomes" id="UP000317178">
    <property type="component" value="Chromosome"/>
</dbReference>
<sequence precursor="true">MTCCKLAIAIMYCLMILSSAVSGSEEKFIFTVTASQHEVKIAEPVRLAFTAHIPTGWELAPPLLPEDFGDLHLINSTESTSHLAEQTIWTQQLILEGYAGGEHRVPAITLLLYSLPLNGEPQPGQPTSAQRVRQLTSNPLLIQVRSSRSSFLGGNKLRPIYNQVSLPWTWRRTLGTILVLICIALSIWLVRKFVESLQKRATSHRRLQNDLAQLNDDWLRNKITNSATLVELVVLLKQWLYTRDPGLQVERTTTEWKHHLQTQPDNSLNIESVATTIFALADRMNYVGIPPSTSDLHSCFQETRRLFAEAGDEISDVSTVKTFTSIPRESGSGP</sequence>
<keyword evidence="1" id="KW-0812">Transmembrane</keyword>
<feature type="transmembrane region" description="Helical" evidence="1">
    <location>
        <begin position="168"/>
        <end position="190"/>
    </location>
</feature>
<dbReference type="RefSeq" id="WP_144996016.1">
    <property type="nucleotide sequence ID" value="NZ_CP036281.1"/>
</dbReference>
<dbReference type="EMBL" id="CP036281">
    <property type="protein sequence ID" value="QDU80778.1"/>
    <property type="molecule type" value="Genomic_DNA"/>
</dbReference>